<keyword evidence="2" id="KW-0645">Protease</keyword>
<dbReference type="InterPro" id="IPR029058">
    <property type="entry name" value="AB_hydrolase_fold"/>
</dbReference>
<gene>
    <name evidence="2" type="ORF">K1W69_14525</name>
</gene>
<evidence type="ECO:0000313" key="2">
    <source>
        <dbReference type="EMBL" id="MBW8638409.1"/>
    </source>
</evidence>
<keyword evidence="2" id="KW-0121">Carboxypeptidase</keyword>
<dbReference type="SUPFAM" id="SSF53474">
    <property type="entry name" value="alpha/beta-Hydrolases"/>
    <property type="match status" value="1"/>
</dbReference>
<keyword evidence="1" id="KW-0732">Signal</keyword>
<feature type="chain" id="PRO_5042211551" evidence="1">
    <location>
        <begin position="25"/>
        <end position="494"/>
    </location>
</feature>
<dbReference type="RefSeq" id="WP_220229034.1">
    <property type="nucleotide sequence ID" value="NZ_JAICBX010000002.1"/>
</dbReference>
<organism evidence="2 3">
    <name type="scientific">Flavimaribacter sediminis</name>
    <dbReference type="NCBI Taxonomy" id="2865987"/>
    <lineage>
        <taxon>Bacteria</taxon>
        <taxon>Pseudomonadati</taxon>
        <taxon>Pseudomonadota</taxon>
        <taxon>Alphaproteobacteria</taxon>
        <taxon>Hyphomicrobiales</taxon>
        <taxon>Rhizobiaceae</taxon>
        <taxon>Flavimaribacter</taxon>
    </lineage>
</organism>
<proteinExistence type="predicted"/>
<dbReference type="Proteomes" id="UP001196509">
    <property type="component" value="Unassembled WGS sequence"/>
</dbReference>
<sequence>MLRHLAIVAILSFIVVSAPSLSQAQRSQDASAAEGVLALIPADSKTQHILSSPSGDLEYEATAGAFDLFGQDGDLSAKVFYTAYVAGGQSSDRPITFVFNGGPGAASAYLHIGLVGPRILEFDRNARNGTTPSLSDNPDSWLPFTDLVLIDPVGTGWSRASGGDAADRFYGVRQDADSLAKVIALYVQENGRLESPKYLLGESYGGFRAAKVAKVLKDRQGMLVTGVVMVSPMIEGRFLTSTEDDPLAAALLLPSIAAARLERDDQFTPEKLADVERFAMNDYLVSLAGPPPTGDEATVFYTRVSDITGIPQDDVEAGRGFVGGFLAKNTAGRNEIVSRYDSALAAPDAYPERGYVRNDDPVLDGYTRAYGSALATYANRELGYECRLTYVLLNNEINRRWDWRGSRSTSSASDDIRDLLSVIPSFRLMIVHGYSDTLTPYGVSRFVLDHLPPALAVGRTDLRVYRGGHMFYTNPGSRRMLTQDMRAFYERSGT</sequence>
<dbReference type="GO" id="GO:0004185">
    <property type="term" value="F:serine-type carboxypeptidase activity"/>
    <property type="evidence" value="ECO:0007669"/>
    <property type="project" value="InterPro"/>
</dbReference>
<dbReference type="InterPro" id="IPR001563">
    <property type="entry name" value="Peptidase_S10"/>
</dbReference>
<evidence type="ECO:0000256" key="1">
    <source>
        <dbReference type="SAM" id="SignalP"/>
    </source>
</evidence>
<keyword evidence="3" id="KW-1185">Reference proteome</keyword>
<protein>
    <submittedName>
        <fullName evidence="2">Carboxypeptidase</fullName>
    </submittedName>
</protein>
<reference evidence="2" key="1">
    <citation type="submission" date="2021-08" db="EMBL/GenBank/DDBJ databases">
        <title>Hoeflea bacterium WL0058 sp. nov., isolated from the sediment.</title>
        <authorList>
            <person name="Wang L."/>
            <person name="Zhang D."/>
        </authorList>
    </citation>
    <scope>NUCLEOTIDE SEQUENCE</scope>
    <source>
        <strain evidence="2">WL0058</strain>
    </source>
</reference>
<keyword evidence="2" id="KW-0378">Hydrolase</keyword>
<dbReference type="Pfam" id="PF00450">
    <property type="entry name" value="Peptidase_S10"/>
    <property type="match status" value="1"/>
</dbReference>
<feature type="signal peptide" evidence="1">
    <location>
        <begin position="1"/>
        <end position="24"/>
    </location>
</feature>
<dbReference type="EMBL" id="JAICBX010000002">
    <property type="protein sequence ID" value="MBW8638409.1"/>
    <property type="molecule type" value="Genomic_DNA"/>
</dbReference>
<dbReference type="AlphaFoldDB" id="A0AAE3D127"/>
<comment type="caution">
    <text evidence="2">The sequence shown here is derived from an EMBL/GenBank/DDBJ whole genome shotgun (WGS) entry which is preliminary data.</text>
</comment>
<evidence type="ECO:0000313" key="3">
    <source>
        <dbReference type="Proteomes" id="UP001196509"/>
    </source>
</evidence>
<name>A0AAE3D127_9HYPH</name>
<dbReference type="Gene3D" id="3.40.50.1820">
    <property type="entry name" value="alpha/beta hydrolase"/>
    <property type="match status" value="1"/>
</dbReference>
<accession>A0AAE3D127</accession>
<dbReference type="GO" id="GO:0006508">
    <property type="term" value="P:proteolysis"/>
    <property type="evidence" value="ECO:0007669"/>
    <property type="project" value="InterPro"/>
</dbReference>